<dbReference type="EMBL" id="CP114052">
    <property type="protein sequence ID" value="WAW14472.1"/>
    <property type="molecule type" value="Genomic_DNA"/>
</dbReference>
<dbReference type="RefSeq" id="WP_269311151.1">
    <property type="nucleotide sequence ID" value="NZ_CP114052.1"/>
</dbReference>
<name>A0ABY7JMB4_9FIRM</name>
<feature type="transmembrane region" description="Helical" evidence="10">
    <location>
        <begin position="269"/>
        <end position="289"/>
    </location>
</feature>
<dbReference type="InterPro" id="IPR045070">
    <property type="entry name" value="MATE_MepA-like"/>
</dbReference>
<keyword evidence="7 10" id="KW-1133">Transmembrane helix</keyword>
<keyword evidence="4" id="KW-0813">Transport</keyword>
<feature type="transmembrane region" description="Helical" evidence="10">
    <location>
        <begin position="301"/>
        <end position="323"/>
    </location>
</feature>
<evidence type="ECO:0000313" key="11">
    <source>
        <dbReference type="EMBL" id="WAW14472.1"/>
    </source>
</evidence>
<accession>A0ABY7JMB4</accession>
<feature type="transmembrane region" description="Helical" evidence="10">
    <location>
        <begin position="419"/>
        <end position="441"/>
    </location>
</feature>
<dbReference type="CDD" id="cd13143">
    <property type="entry name" value="MATE_MepA_like"/>
    <property type="match status" value="1"/>
</dbReference>
<dbReference type="InterPro" id="IPR051327">
    <property type="entry name" value="MATE_MepA_subfamily"/>
</dbReference>
<dbReference type="InterPro" id="IPR048279">
    <property type="entry name" value="MdtK-like"/>
</dbReference>
<comment type="similarity">
    <text evidence="2">Belongs to the multi antimicrobial extrusion (MATE) (TC 2.A.66.1) family. MepA subfamily.</text>
</comment>
<keyword evidence="5" id="KW-1003">Cell membrane</keyword>
<gene>
    <name evidence="11" type="ORF">O0R46_07675</name>
</gene>
<dbReference type="InterPro" id="IPR002528">
    <property type="entry name" value="MATE_fam"/>
</dbReference>
<evidence type="ECO:0000256" key="2">
    <source>
        <dbReference type="ARBA" id="ARBA00008417"/>
    </source>
</evidence>
<evidence type="ECO:0000256" key="8">
    <source>
        <dbReference type="ARBA" id="ARBA00023136"/>
    </source>
</evidence>
<dbReference type="PIRSF" id="PIRSF006603">
    <property type="entry name" value="DinF"/>
    <property type="match status" value="1"/>
</dbReference>
<feature type="transmembrane region" description="Helical" evidence="10">
    <location>
        <begin position="200"/>
        <end position="219"/>
    </location>
</feature>
<dbReference type="Proteomes" id="UP001164187">
    <property type="component" value="Chromosome"/>
</dbReference>
<feature type="transmembrane region" description="Helical" evidence="10">
    <location>
        <begin position="44"/>
        <end position="62"/>
    </location>
</feature>
<protein>
    <recommendedName>
        <fullName evidence="3">Multidrug export protein MepA</fullName>
    </recommendedName>
</protein>
<organism evidence="11 12">
    <name type="scientific">Peptostreptococcus equinus</name>
    <dbReference type="NCBI Taxonomy" id="3003601"/>
    <lineage>
        <taxon>Bacteria</taxon>
        <taxon>Bacillati</taxon>
        <taxon>Bacillota</taxon>
        <taxon>Clostridia</taxon>
        <taxon>Peptostreptococcales</taxon>
        <taxon>Peptostreptococcaceae</taxon>
        <taxon>Peptostreptococcus</taxon>
    </lineage>
</organism>
<keyword evidence="12" id="KW-1185">Reference proteome</keyword>
<feature type="transmembrane region" description="Helical" evidence="10">
    <location>
        <begin position="225"/>
        <end position="246"/>
    </location>
</feature>
<feature type="transmembrane region" description="Helical" evidence="10">
    <location>
        <begin position="82"/>
        <end position="112"/>
    </location>
</feature>
<dbReference type="PANTHER" id="PTHR43823:SF3">
    <property type="entry name" value="MULTIDRUG EXPORT PROTEIN MEPA"/>
    <property type="match status" value="1"/>
</dbReference>
<keyword evidence="9" id="KW-0046">Antibiotic resistance</keyword>
<feature type="transmembrane region" description="Helical" evidence="10">
    <location>
        <begin position="124"/>
        <end position="147"/>
    </location>
</feature>
<keyword evidence="6 10" id="KW-0812">Transmembrane</keyword>
<feature type="transmembrane region" description="Helical" evidence="10">
    <location>
        <begin position="167"/>
        <end position="188"/>
    </location>
</feature>
<dbReference type="NCBIfam" id="TIGR00797">
    <property type="entry name" value="matE"/>
    <property type="match status" value="1"/>
</dbReference>
<reference evidence="11" key="1">
    <citation type="submission" date="2022-12" db="EMBL/GenBank/DDBJ databases">
        <title>Peptostreptococcus.</title>
        <authorList>
            <person name="Lee S.H."/>
        </authorList>
    </citation>
    <scope>NUCLEOTIDE SEQUENCE</scope>
    <source>
        <strain evidence="11">CBA3647</strain>
    </source>
</reference>
<keyword evidence="8 10" id="KW-0472">Membrane</keyword>
<evidence type="ECO:0000256" key="1">
    <source>
        <dbReference type="ARBA" id="ARBA00004651"/>
    </source>
</evidence>
<sequence length="485" mass="53108">MNTINIVKKKGNMMENKSELNDLNIVNQKEVSENPLAYENINRLLYKFSIPAIIGMTVNALYNVVDRMFIGNADYLGAKGLAAITISFPAMIIMMSIGILFGVGGATLFSLSLGRGHVNKAEKILGNVISLSLISGLIITIIGSLFLDDLLKLFGASQSILPYAREYMRIIFLGTVFQVTGMGLNNLLRADGKPKLSMTTMFIGAGTNIILDPIFIYILKMGMAGAALATIISQLISVIWAIQPFLSKSAKHRLRLINMKLNSNLAKEIIVLGMPGFILQLANSLLNMLLNNSLASYGGDIAVSTMGIINSVLTLLILPIIGLNQGLQPIVSFNFGARQYNRVKEAVKKAIIAGVVFSSFGFLIVQIFPQVLVGIFNRDPELLRFGSHAIRIWLMCLPVVGFQIIGANFFQAIGESKKAMFLTTTRQVLFLMPSIIIFAKIWGLNGILFAAPFADALAASITFAFFYKFIKKLNEGEVIPEKIEY</sequence>
<feature type="transmembrane region" description="Helical" evidence="10">
    <location>
        <begin position="388"/>
        <end position="407"/>
    </location>
</feature>
<evidence type="ECO:0000313" key="12">
    <source>
        <dbReference type="Proteomes" id="UP001164187"/>
    </source>
</evidence>
<proteinExistence type="inferred from homology"/>
<evidence type="ECO:0000256" key="5">
    <source>
        <dbReference type="ARBA" id="ARBA00022475"/>
    </source>
</evidence>
<evidence type="ECO:0000256" key="10">
    <source>
        <dbReference type="SAM" id="Phobius"/>
    </source>
</evidence>
<comment type="subcellular location">
    <subcellularLocation>
        <location evidence="1">Cell membrane</location>
        <topology evidence="1">Multi-pass membrane protein</topology>
    </subcellularLocation>
</comment>
<evidence type="ECO:0000256" key="3">
    <source>
        <dbReference type="ARBA" id="ARBA00022106"/>
    </source>
</evidence>
<dbReference type="Pfam" id="PF01554">
    <property type="entry name" value="MatE"/>
    <property type="match status" value="2"/>
</dbReference>
<evidence type="ECO:0000256" key="9">
    <source>
        <dbReference type="ARBA" id="ARBA00023251"/>
    </source>
</evidence>
<evidence type="ECO:0000256" key="7">
    <source>
        <dbReference type="ARBA" id="ARBA00022989"/>
    </source>
</evidence>
<evidence type="ECO:0000256" key="6">
    <source>
        <dbReference type="ARBA" id="ARBA00022692"/>
    </source>
</evidence>
<dbReference type="PANTHER" id="PTHR43823">
    <property type="entry name" value="SPORULATION PROTEIN YKVU"/>
    <property type="match status" value="1"/>
</dbReference>
<feature type="transmembrane region" description="Helical" evidence="10">
    <location>
        <begin position="350"/>
        <end position="368"/>
    </location>
</feature>
<evidence type="ECO:0000256" key="4">
    <source>
        <dbReference type="ARBA" id="ARBA00022448"/>
    </source>
</evidence>